<proteinExistence type="predicted"/>
<sequence length="194" mass="21224">MNSLFKTATSPIHPGWSANWRLEAAGRQPRPACSMILAHARPDHLIISYDKIPMLPSSVTTMLVALAQAPDPRAHAAELKQIGRALLERPDNAAALLAQMAGSTTTGHDEKHMSKLLSTVLDEARMARENGQRRGGHICSPRFIWSEKGGFSILMQTRSGLLSPRACIGEARGKPSGHGASLRQYRRWAGRRFA</sequence>
<name>A0A9X2FTY6_9RHOB</name>
<protein>
    <submittedName>
        <fullName evidence="1">Uncharacterized protein</fullName>
    </submittedName>
</protein>
<dbReference type="AlphaFoldDB" id="A0A9X2FTY6"/>
<dbReference type="EMBL" id="JAMYXC010000018">
    <property type="protein sequence ID" value="MCP1167133.1"/>
    <property type="molecule type" value="Genomic_DNA"/>
</dbReference>
<comment type="caution">
    <text evidence="1">The sequence shown here is derived from an EMBL/GenBank/DDBJ whole genome shotgun (WGS) entry which is preliminary data.</text>
</comment>
<evidence type="ECO:0000313" key="2">
    <source>
        <dbReference type="Proteomes" id="UP001139477"/>
    </source>
</evidence>
<evidence type="ECO:0000313" key="1">
    <source>
        <dbReference type="EMBL" id="MCP1167133.1"/>
    </source>
</evidence>
<gene>
    <name evidence="1" type="ORF">NHG85_01090</name>
</gene>
<reference evidence="1" key="1">
    <citation type="submission" date="2022-06" db="EMBL/GenBank/DDBJ databases">
        <title>Limimaricola sediminis sp. nov., isolated from an intertidal sediment.</title>
        <authorList>
            <person name="Shao X."/>
        </authorList>
    </citation>
    <scope>NUCLEOTIDE SEQUENCE</scope>
    <source>
        <strain evidence="1">ASW11-118</strain>
    </source>
</reference>
<dbReference type="Proteomes" id="UP001139477">
    <property type="component" value="Unassembled WGS sequence"/>
</dbReference>
<accession>A0A9X2FTY6</accession>
<keyword evidence="2" id="KW-1185">Reference proteome</keyword>
<organism evidence="1 2">
    <name type="scientific">Limimaricola litoreus</name>
    <dbReference type="NCBI Taxonomy" id="2955316"/>
    <lineage>
        <taxon>Bacteria</taxon>
        <taxon>Pseudomonadati</taxon>
        <taxon>Pseudomonadota</taxon>
        <taxon>Alphaproteobacteria</taxon>
        <taxon>Rhodobacterales</taxon>
        <taxon>Paracoccaceae</taxon>
        <taxon>Limimaricola</taxon>
    </lineage>
</organism>